<dbReference type="EMBL" id="CAJOBA010090969">
    <property type="protein sequence ID" value="CAF4484205.1"/>
    <property type="molecule type" value="Genomic_DNA"/>
</dbReference>
<name>A0A8S2G7S4_9BILA</name>
<feature type="non-terminal residue" evidence="1">
    <location>
        <position position="1"/>
    </location>
</feature>
<gene>
    <name evidence="1" type="ORF">OVA965_LOCUS44462</name>
    <name evidence="2" type="ORF">TMI583_LOCUS47282</name>
</gene>
<dbReference type="Proteomes" id="UP000682733">
    <property type="component" value="Unassembled WGS sequence"/>
</dbReference>
<organism evidence="1 3">
    <name type="scientific">Didymodactylos carnosus</name>
    <dbReference type="NCBI Taxonomy" id="1234261"/>
    <lineage>
        <taxon>Eukaryota</taxon>
        <taxon>Metazoa</taxon>
        <taxon>Spiralia</taxon>
        <taxon>Gnathifera</taxon>
        <taxon>Rotifera</taxon>
        <taxon>Eurotatoria</taxon>
        <taxon>Bdelloidea</taxon>
        <taxon>Philodinida</taxon>
        <taxon>Philodinidae</taxon>
        <taxon>Didymodactylos</taxon>
    </lineage>
</organism>
<sequence length="192" mass="22571">KKTMDQERIAVFLCIRRLEDRIGPIGYKIEKFIWGDGRALHAFLMIWPLNDNHLTVIEIGVTSSKKMILDIQQVDDFLPSIVQIEFLGVTSYKLKNLINDAKLYTKLNRHYNAIFNNCRSLVECLLYKIPEFNSLPRKKRSVLEYYHQQSKLNYQTKTKRQFQTNKKQKLYKSIIHSLQVSSVDVLTKSDDS</sequence>
<evidence type="ECO:0000313" key="2">
    <source>
        <dbReference type="EMBL" id="CAF4484205.1"/>
    </source>
</evidence>
<dbReference type="EMBL" id="CAJNOK010063591">
    <property type="protein sequence ID" value="CAF1644274.1"/>
    <property type="molecule type" value="Genomic_DNA"/>
</dbReference>
<reference evidence="1" key="1">
    <citation type="submission" date="2021-02" db="EMBL/GenBank/DDBJ databases">
        <authorList>
            <person name="Nowell W R."/>
        </authorList>
    </citation>
    <scope>NUCLEOTIDE SEQUENCE</scope>
</reference>
<dbReference type="AlphaFoldDB" id="A0A8S2G7S4"/>
<accession>A0A8S2G7S4</accession>
<dbReference type="Proteomes" id="UP000677228">
    <property type="component" value="Unassembled WGS sequence"/>
</dbReference>
<protein>
    <submittedName>
        <fullName evidence="1">Uncharacterized protein</fullName>
    </submittedName>
</protein>
<proteinExistence type="predicted"/>
<comment type="caution">
    <text evidence="1">The sequence shown here is derived from an EMBL/GenBank/DDBJ whole genome shotgun (WGS) entry which is preliminary data.</text>
</comment>
<evidence type="ECO:0000313" key="1">
    <source>
        <dbReference type="EMBL" id="CAF1644274.1"/>
    </source>
</evidence>
<evidence type="ECO:0000313" key="3">
    <source>
        <dbReference type="Proteomes" id="UP000677228"/>
    </source>
</evidence>